<proteinExistence type="predicted"/>
<name>A0A0A9BUB6_ARUDO</name>
<reference evidence="1" key="2">
    <citation type="journal article" date="2015" name="Data Brief">
        <title>Shoot transcriptome of the giant reed, Arundo donax.</title>
        <authorList>
            <person name="Barrero R.A."/>
            <person name="Guerrero F.D."/>
            <person name="Moolhuijzen P."/>
            <person name="Goolsby J.A."/>
            <person name="Tidwell J."/>
            <person name="Bellgard S.E."/>
            <person name="Bellgard M.I."/>
        </authorList>
    </citation>
    <scope>NUCLEOTIDE SEQUENCE</scope>
    <source>
        <tissue evidence="1">Shoot tissue taken approximately 20 cm above the soil surface</tissue>
    </source>
</reference>
<reference evidence="1" key="1">
    <citation type="submission" date="2014-09" db="EMBL/GenBank/DDBJ databases">
        <authorList>
            <person name="Magalhaes I.L.F."/>
            <person name="Oliveira U."/>
            <person name="Santos F.R."/>
            <person name="Vidigal T.H.D.A."/>
            <person name="Brescovit A.D."/>
            <person name="Santos A.J."/>
        </authorList>
    </citation>
    <scope>NUCLEOTIDE SEQUENCE</scope>
    <source>
        <tissue evidence="1">Shoot tissue taken approximately 20 cm above the soil surface</tissue>
    </source>
</reference>
<evidence type="ECO:0000313" key="1">
    <source>
        <dbReference type="EMBL" id="JAD62867.1"/>
    </source>
</evidence>
<protein>
    <submittedName>
        <fullName evidence="1">Uncharacterized protein</fullName>
    </submittedName>
</protein>
<accession>A0A0A9BUB6</accession>
<organism evidence="1">
    <name type="scientific">Arundo donax</name>
    <name type="common">Giant reed</name>
    <name type="synonym">Donax arundinaceus</name>
    <dbReference type="NCBI Taxonomy" id="35708"/>
    <lineage>
        <taxon>Eukaryota</taxon>
        <taxon>Viridiplantae</taxon>
        <taxon>Streptophyta</taxon>
        <taxon>Embryophyta</taxon>
        <taxon>Tracheophyta</taxon>
        <taxon>Spermatophyta</taxon>
        <taxon>Magnoliopsida</taxon>
        <taxon>Liliopsida</taxon>
        <taxon>Poales</taxon>
        <taxon>Poaceae</taxon>
        <taxon>PACMAD clade</taxon>
        <taxon>Arundinoideae</taxon>
        <taxon>Arundineae</taxon>
        <taxon>Arundo</taxon>
    </lineage>
</organism>
<dbReference type="EMBL" id="GBRH01235028">
    <property type="protein sequence ID" value="JAD62867.1"/>
    <property type="molecule type" value="Transcribed_RNA"/>
</dbReference>
<sequence length="53" mass="5946">MSATPPYSLRSVPSHHSFLLALTALSPPQRFVEHKTHILGFKPVSYSEGKQRL</sequence>
<dbReference type="AlphaFoldDB" id="A0A0A9BUB6"/>